<evidence type="ECO:0000313" key="1">
    <source>
        <dbReference type="EMBL" id="BDA64491.1"/>
    </source>
</evidence>
<gene>
    <name evidence="1" type="ORF">MANAM107_13250</name>
</gene>
<organism evidence="1 2">
    <name type="scientific">Actinomyces capricornis</name>
    <dbReference type="NCBI Taxonomy" id="2755559"/>
    <lineage>
        <taxon>Bacteria</taxon>
        <taxon>Bacillati</taxon>
        <taxon>Actinomycetota</taxon>
        <taxon>Actinomycetes</taxon>
        <taxon>Actinomycetales</taxon>
        <taxon>Actinomycetaceae</taxon>
        <taxon>Actinomyces</taxon>
    </lineage>
</organism>
<evidence type="ECO:0000313" key="2">
    <source>
        <dbReference type="Proteomes" id="UP000824496"/>
    </source>
</evidence>
<evidence type="ECO:0008006" key="3">
    <source>
        <dbReference type="Google" id="ProtNLM"/>
    </source>
</evidence>
<name>A0ABN6K6D4_9ACTO</name>
<sequence>MVISAPAWHTAAMPSMTTIKVQASTRDGVRALAERQGMDMDAAIRWMTALAERELHFAELEAAMAANPPDESYLAELADWESEAWSGVELSALAALPREGASAARGE</sequence>
<accession>A0ABN6K6D4</accession>
<keyword evidence="2" id="KW-1185">Reference proteome</keyword>
<dbReference type="Proteomes" id="UP000824496">
    <property type="component" value="Chromosome"/>
</dbReference>
<dbReference type="EMBL" id="AP025017">
    <property type="protein sequence ID" value="BDA64491.1"/>
    <property type="molecule type" value="Genomic_DNA"/>
</dbReference>
<protein>
    <recommendedName>
        <fullName evidence="3">RelB antitoxin</fullName>
    </recommendedName>
</protein>
<proteinExistence type="predicted"/>
<reference evidence="1 2" key="1">
    <citation type="submission" date="2021-08" db="EMBL/GenBank/DDBJ databases">
        <title>Whole genome sequence of novel Actinomyces species strain MAS-1.</title>
        <authorList>
            <person name="Saito M."/>
            <person name="Kuwahara N."/>
            <person name="Takizawa T."/>
            <person name="Gotouda H."/>
            <person name="Ochiai T."/>
        </authorList>
    </citation>
    <scope>NUCLEOTIDE SEQUENCE [LARGE SCALE GENOMIC DNA]</scope>
    <source>
        <strain evidence="1 2">MAS-1</strain>
    </source>
</reference>